<evidence type="ECO:0000313" key="3">
    <source>
        <dbReference type="Proteomes" id="UP000315017"/>
    </source>
</evidence>
<name>A0A517Y5C6_9BACT</name>
<reference evidence="2 3" key="1">
    <citation type="submission" date="2019-02" db="EMBL/GenBank/DDBJ databases">
        <title>Deep-cultivation of Planctomycetes and their phenomic and genomic characterization uncovers novel biology.</title>
        <authorList>
            <person name="Wiegand S."/>
            <person name="Jogler M."/>
            <person name="Boedeker C."/>
            <person name="Pinto D."/>
            <person name="Vollmers J."/>
            <person name="Rivas-Marin E."/>
            <person name="Kohn T."/>
            <person name="Peeters S.H."/>
            <person name="Heuer A."/>
            <person name="Rast P."/>
            <person name="Oberbeckmann S."/>
            <person name="Bunk B."/>
            <person name="Jeske O."/>
            <person name="Meyerdierks A."/>
            <person name="Storesund J.E."/>
            <person name="Kallscheuer N."/>
            <person name="Luecker S."/>
            <person name="Lage O.M."/>
            <person name="Pohl T."/>
            <person name="Merkel B.J."/>
            <person name="Hornburger P."/>
            <person name="Mueller R.-W."/>
            <person name="Bruemmer F."/>
            <person name="Labrenz M."/>
            <person name="Spormann A.M."/>
            <person name="Op den Camp H."/>
            <person name="Overmann J."/>
            <person name="Amann R."/>
            <person name="Jetten M.S.M."/>
            <person name="Mascher T."/>
            <person name="Medema M.H."/>
            <person name="Devos D.P."/>
            <person name="Kaster A.-K."/>
            <person name="Ovreas L."/>
            <person name="Rohde M."/>
            <person name="Galperin M.Y."/>
            <person name="Jogler C."/>
        </authorList>
    </citation>
    <scope>NUCLEOTIDE SEQUENCE [LARGE SCALE GENOMIC DNA]</scope>
    <source>
        <strain evidence="2 3">ETA_A8</strain>
    </source>
</reference>
<organism evidence="2 3">
    <name type="scientific">Anatilimnocola aggregata</name>
    <dbReference type="NCBI Taxonomy" id="2528021"/>
    <lineage>
        <taxon>Bacteria</taxon>
        <taxon>Pseudomonadati</taxon>
        <taxon>Planctomycetota</taxon>
        <taxon>Planctomycetia</taxon>
        <taxon>Pirellulales</taxon>
        <taxon>Pirellulaceae</taxon>
        <taxon>Anatilimnocola</taxon>
    </lineage>
</organism>
<evidence type="ECO:0000313" key="2">
    <source>
        <dbReference type="EMBL" id="QDU25435.1"/>
    </source>
</evidence>
<dbReference type="AlphaFoldDB" id="A0A517Y5C6"/>
<dbReference type="Proteomes" id="UP000315017">
    <property type="component" value="Chromosome"/>
</dbReference>
<dbReference type="InterPro" id="IPR056055">
    <property type="entry name" value="DUF7638"/>
</dbReference>
<dbReference type="EMBL" id="CP036274">
    <property type="protein sequence ID" value="QDU25435.1"/>
    <property type="molecule type" value="Genomic_DNA"/>
</dbReference>
<proteinExistence type="predicted"/>
<feature type="domain" description="DUF7638" evidence="1">
    <location>
        <begin position="26"/>
        <end position="93"/>
    </location>
</feature>
<keyword evidence="3" id="KW-1185">Reference proteome</keyword>
<dbReference type="Pfam" id="PF24644">
    <property type="entry name" value="DUF7638"/>
    <property type="match status" value="1"/>
</dbReference>
<accession>A0A517Y5C6</accession>
<protein>
    <recommendedName>
        <fullName evidence="1">DUF7638 domain-containing protein</fullName>
    </recommendedName>
</protein>
<gene>
    <name evidence="2" type="ORF">ETAA8_05030</name>
</gene>
<dbReference type="KEGG" id="aagg:ETAA8_05030"/>
<sequence>MEKRSSSQSNRVFVQTDQGLVEFVPYRVFMRRFSSFKLTELKILQDGRFQLDNDFLIEAQLIAAIDSGQICTRVPDLARISIPDLIGFNISDVMPIVE</sequence>
<evidence type="ECO:0000259" key="1">
    <source>
        <dbReference type="Pfam" id="PF24644"/>
    </source>
</evidence>